<dbReference type="Proteomes" id="UP000034502">
    <property type="component" value="Unassembled WGS sequence"/>
</dbReference>
<proteinExistence type="predicted"/>
<organism evidence="1 2">
    <name type="scientific">Candidatus Amesbacteria bacterium GW2011_GWC1_47_15</name>
    <dbReference type="NCBI Taxonomy" id="1618364"/>
    <lineage>
        <taxon>Bacteria</taxon>
        <taxon>Candidatus Amesiibacteriota</taxon>
    </lineage>
</organism>
<dbReference type="AlphaFoldDB" id="A0A0G1V343"/>
<comment type="caution">
    <text evidence="1">The sequence shown here is derived from an EMBL/GenBank/DDBJ whole genome shotgun (WGS) entry which is preliminary data.</text>
</comment>
<gene>
    <name evidence="1" type="ORF">UX86_C0009G0010</name>
</gene>
<dbReference type="InterPro" id="IPR017853">
    <property type="entry name" value="GH"/>
</dbReference>
<reference evidence="1 2" key="1">
    <citation type="journal article" date="2015" name="Nature">
        <title>rRNA introns, odd ribosomes, and small enigmatic genomes across a large radiation of phyla.</title>
        <authorList>
            <person name="Brown C.T."/>
            <person name="Hug L.A."/>
            <person name="Thomas B.C."/>
            <person name="Sharon I."/>
            <person name="Castelle C.J."/>
            <person name="Singh A."/>
            <person name="Wilkins M.J."/>
            <person name="Williams K.H."/>
            <person name="Banfield J.F."/>
        </authorList>
    </citation>
    <scope>NUCLEOTIDE SEQUENCE [LARGE SCALE GENOMIC DNA]</scope>
</reference>
<evidence type="ECO:0008006" key="3">
    <source>
        <dbReference type="Google" id="ProtNLM"/>
    </source>
</evidence>
<dbReference type="STRING" id="1618364.UX86_C0009G0010"/>
<sequence length="419" mass="47120">MWKFLIIFITGLILVLLPARPIAPSDSGERMPLWNVQSVDTMKYSRDIARLDEAKSLSYDSVIEKQISQIASIGATHVAIGTPYDEEFLPYMQRWVAAARRHNLLVWYRGNWSGWEGWFEYPPVSRAQHLEKTRNFILTHPELFMDGDIFTACPECENGGPGNPLVTGDDSGFREFIIDQYRITGDAFSRINKKVASNYQSMNGDLAHKIMDTETTTQMGGIVSIDHYVATPDKLLSDIRSLAAKSGGQIVLGELGVPVPDIHGTMTPSQQATWLKRALAGLAEIPQVIAVNYWVNVGGSTALWHFGGETRPVVSELKRYFSMPVYNGILENHSGVPLSGVRIVYLNREFRSDTDGRFRLPVAPEQNRSFVFAQGYPDWEINLQSPTENGLTVIPDREKKKASLWTQLLLFLSRSILRK</sequence>
<evidence type="ECO:0000313" key="2">
    <source>
        <dbReference type="Proteomes" id="UP000034502"/>
    </source>
</evidence>
<name>A0A0G1V343_9BACT</name>
<accession>A0A0G1V343</accession>
<dbReference type="EMBL" id="LCNU01000009">
    <property type="protein sequence ID" value="KKU64380.1"/>
    <property type="molecule type" value="Genomic_DNA"/>
</dbReference>
<evidence type="ECO:0000313" key="1">
    <source>
        <dbReference type="EMBL" id="KKU64380.1"/>
    </source>
</evidence>
<protein>
    <recommendedName>
        <fullName evidence="3">Glycoside hydrolase family 5 domain-containing protein</fullName>
    </recommendedName>
</protein>
<dbReference type="SUPFAM" id="SSF51445">
    <property type="entry name" value="(Trans)glycosidases"/>
    <property type="match status" value="1"/>
</dbReference>